<dbReference type="Pfam" id="PF07690">
    <property type="entry name" value="MFS_1"/>
    <property type="match status" value="1"/>
</dbReference>
<feature type="transmembrane region" description="Helical" evidence="10">
    <location>
        <begin position="280"/>
        <end position="313"/>
    </location>
</feature>
<dbReference type="PANTHER" id="PTHR23502">
    <property type="entry name" value="MAJOR FACILITATOR SUPERFAMILY"/>
    <property type="match status" value="1"/>
</dbReference>
<feature type="region of interest" description="Disordered" evidence="9">
    <location>
        <begin position="505"/>
        <end position="528"/>
    </location>
</feature>
<gene>
    <name evidence="12" type="ORF">TPAR_00287</name>
</gene>
<feature type="transmembrane region" description="Helical" evidence="10">
    <location>
        <begin position="319"/>
        <end position="344"/>
    </location>
</feature>
<feature type="transmembrane region" description="Helical" evidence="10">
    <location>
        <begin position="367"/>
        <end position="386"/>
    </location>
</feature>
<evidence type="ECO:0000256" key="1">
    <source>
        <dbReference type="ARBA" id="ARBA00004651"/>
    </source>
</evidence>
<sequence length="528" mass="57595">MAGTRTWRSVFGLRPISKEALGQPYEGSGSDADPFLVQWTSNDPRDPRQFATGRKWIFTIILSLATLSVALASSAYTGAVPQLVEEYRVSDTTAYLGVSLFVVCFAIGPLVWASLSEIFGRQPTFIISFGVFTASNIGAACSKSFASLLVWRFLAGAFGSSSLVHTGAVLADLFPLETRGPPMGVFTASLFLGPTLGPITGSFIGMTQGWRWIEWFLAIMSGVLWIMGSLAIPETYAPALLHKRAQSLSKLSGKVYKSNADKLGTSYTAKIKKTLFRPWVLLAVEPVVFLLSAYLAIEYGILYLLFAAFPVVYHDQRSWTAGVATLPFLAVLVGMLLGVMYCMIHDRRRARKTLDGVDKLFVAEQRLQPATIGAIAIPVGLFIFAWTNPPSVHFMVSAVGTAFFGFGLVNIFISSTSYLIDAYSVFAASSLAASSVLRSIFGAVFPLFTPTMYDALGIHWASSVPAFLSLACIPVPFLLIRYGPWLCSRCKYMVKARELESKLRRPEHGTMRHDAESATMAATYSTNP</sequence>
<name>A0A2S4LAR4_9HYPO</name>
<dbReference type="STRING" id="94208.A0A2S4LAR4"/>
<dbReference type="InterPro" id="IPR011701">
    <property type="entry name" value="MFS"/>
</dbReference>
<comment type="subcellular location">
    <subcellularLocation>
        <location evidence="1">Cell membrane</location>
        <topology evidence="1">Multi-pass membrane protein</topology>
    </subcellularLocation>
</comment>
<feature type="transmembrane region" description="Helical" evidence="10">
    <location>
        <begin position="183"/>
        <end position="206"/>
    </location>
</feature>
<dbReference type="GO" id="GO:0022857">
    <property type="term" value="F:transmembrane transporter activity"/>
    <property type="evidence" value="ECO:0007669"/>
    <property type="project" value="InterPro"/>
</dbReference>
<proteinExistence type="inferred from homology"/>
<feature type="compositionally biased region" description="Basic and acidic residues" evidence="9">
    <location>
        <begin position="505"/>
        <end position="516"/>
    </location>
</feature>
<keyword evidence="13" id="KW-1185">Reference proteome</keyword>
<dbReference type="Gene3D" id="1.20.1250.20">
    <property type="entry name" value="MFS general substrate transporter like domains"/>
    <property type="match status" value="1"/>
</dbReference>
<feature type="transmembrane region" description="Helical" evidence="10">
    <location>
        <begin position="151"/>
        <end position="171"/>
    </location>
</feature>
<evidence type="ECO:0000313" key="12">
    <source>
        <dbReference type="EMBL" id="POR39501.1"/>
    </source>
</evidence>
<evidence type="ECO:0000256" key="4">
    <source>
        <dbReference type="ARBA" id="ARBA00022692"/>
    </source>
</evidence>
<feature type="transmembrane region" description="Helical" evidence="10">
    <location>
        <begin position="425"/>
        <end position="448"/>
    </location>
</feature>
<reference evidence="12 13" key="1">
    <citation type="submission" date="2018-01" db="EMBL/GenBank/DDBJ databases">
        <title>Harnessing the power of phylogenomics to disentangle the directionality and signatures of interkingdom host jumping in the parasitic fungal genus Tolypocladium.</title>
        <authorList>
            <person name="Quandt C.A."/>
            <person name="Patterson W."/>
            <person name="Spatafora J.W."/>
        </authorList>
    </citation>
    <scope>NUCLEOTIDE SEQUENCE [LARGE SCALE GENOMIC DNA]</scope>
    <source>
        <strain evidence="12 13">NRBC 100945</strain>
    </source>
</reference>
<dbReference type="PANTHER" id="PTHR23502:SF186">
    <property type="entry name" value="MAJOR FACILITATOR SUPERFAMILY (MFS) PROFILE DOMAIN-CONTAINING PROTEIN"/>
    <property type="match status" value="1"/>
</dbReference>
<dbReference type="FunFam" id="1.20.1250.20:FF:000011">
    <property type="entry name" value="MFS multidrug transporter, putative"/>
    <property type="match status" value="1"/>
</dbReference>
<evidence type="ECO:0000256" key="7">
    <source>
        <dbReference type="ARBA" id="ARBA00023180"/>
    </source>
</evidence>
<evidence type="ECO:0000256" key="3">
    <source>
        <dbReference type="ARBA" id="ARBA00022475"/>
    </source>
</evidence>
<keyword evidence="7" id="KW-0325">Glycoprotein</keyword>
<keyword evidence="2" id="KW-0813">Transport</keyword>
<dbReference type="InterPro" id="IPR020846">
    <property type="entry name" value="MFS_dom"/>
</dbReference>
<evidence type="ECO:0000313" key="13">
    <source>
        <dbReference type="Proteomes" id="UP000237481"/>
    </source>
</evidence>
<feature type="transmembrane region" description="Helical" evidence="10">
    <location>
        <begin position="125"/>
        <end position="145"/>
    </location>
</feature>
<accession>A0A2S4LAR4</accession>
<keyword evidence="5 10" id="KW-1133">Transmembrane helix</keyword>
<evidence type="ECO:0000256" key="9">
    <source>
        <dbReference type="SAM" id="MobiDB-lite"/>
    </source>
</evidence>
<dbReference type="GO" id="GO:0005886">
    <property type="term" value="C:plasma membrane"/>
    <property type="evidence" value="ECO:0007669"/>
    <property type="project" value="UniProtKB-SubCell"/>
</dbReference>
<dbReference type="Proteomes" id="UP000237481">
    <property type="component" value="Unassembled WGS sequence"/>
</dbReference>
<feature type="transmembrane region" description="Helical" evidence="10">
    <location>
        <begin position="460"/>
        <end position="480"/>
    </location>
</feature>
<dbReference type="EMBL" id="PKSG01000034">
    <property type="protein sequence ID" value="POR39501.1"/>
    <property type="molecule type" value="Genomic_DNA"/>
</dbReference>
<feature type="domain" description="Major facilitator superfamily (MFS) profile" evidence="11">
    <location>
        <begin position="58"/>
        <end position="489"/>
    </location>
</feature>
<evidence type="ECO:0000256" key="5">
    <source>
        <dbReference type="ARBA" id="ARBA00022989"/>
    </source>
</evidence>
<keyword evidence="4 10" id="KW-0812">Transmembrane</keyword>
<comment type="caution">
    <text evidence="12">The sequence shown here is derived from an EMBL/GenBank/DDBJ whole genome shotgun (WGS) entry which is preliminary data.</text>
</comment>
<feature type="transmembrane region" description="Helical" evidence="10">
    <location>
        <begin position="212"/>
        <end position="232"/>
    </location>
</feature>
<organism evidence="12 13">
    <name type="scientific">Tolypocladium paradoxum</name>
    <dbReference type="NCBI Taxonomy" id="94208"/>
    <lineage>
        <taxon>Eukaryota</taxon>
        <taxon>Fungi</taxon>
        <taxon>Dikarya</taxon>
        <taxon>Ascomycota</taxon>
        <taxon>Pezizomycotina</taxon>
        <taxon>Sordariomycetes</taxon>
        <taxon>Hypocreomycetidae</taxon>
        <taxon>Hypocreales</taxon>
        <taxon>Ophiocordycipitaceae</taxon>
        <taxon>Tolypocladium</taxon>
    </lineage>
</organism>
<feature type="transmembrane region" description="Helical" evidence="10">
    <location>
        <begin position="392"/>
        <end position="413"/>
    </location>
</feature>
<dbReference type="AlphaFoldDB" id="A0A2S4LAR4"/>
<feature type="transmembrane region" description="Helical" evidence="10">
    <location>
        <begin position="94"/>
        <end position="113"/>
    </location>
</feature>
<comment type="similarity">
    <text evidence="8">Belongs to the major facilitator superfamily. DHA1 family. Polyamines/proton antiporter (TC 2.A.1.2.16) subfamily.</text>
</comment>
<dbReference type="SUPFAM" id="SSF103473">
    <property type="entry name" value="MFS general substrate transporter"/>
    <property type="match status" value="1"/>
</dbReference>
<protein>
    <submittedName>
        <fullName evidence="12">MFS transporter</fullName>
    </submittedName>
</protein>
<evidence type="ECO:0000256" key="10">
    <source>
        <dbReference type="SAM" id="Phobius"/>
    </source>
</evidence>
<keyword evidence="3" id="KW-1003">Cell membrane</keyword>
<evidence type="ECO:0000256" key="6">
    <source>
        <dbReference type="ARBA" id="ARBA00023136"/>
    </source>
</evidence>
<feature type="transmembrane region" description="Helical" evidence="10">
    <location>
        <begin position="56"/>
        <end position="74"/>
    </location>
</feature>
<dbReference type="OrthoDB" id="9986881at2759"/>
<dbReference type="PROSITE" id="PS50850">
    <property type="entry name" value="MFS"/>
    <property type="match status" value="1"/>
</dbReference>
<evidence type="ECO:0000256" key="8">
    <source>
        <dbReference type="ARBA" id="ARBA00038459"/>
    </source>
</evidence>
<keyword evidence="6 10" id="KW-0472">Membrane</keyword>
<dbReference type="CDD" id="cd17323">
    <property type="entry name" value="MFS_Tpo1_MDR_like"/>
    <property type="match status" value="1"/>
</dbReference>
<evidence type="ECO:0000259" key="11">
    <source>
        <dbReference type="PROSITE" id="PS50850"/>
    </source>
</evidence>
<dbReference type="InterPro" id="IPR036259">
    <property type="entry name" value="MFS_trans_sf"/>
</dbReference>
<evidence type="ECO:0000256" key="2">
    <source>
        <dbReference type="ARBA" id="ARBA00022448"/>
    </source>
</evidence>